<evidence type="ECO:0000256" key="7">
    <source>
        <dbReference type="ARBA" id="ARBA00022927"/>
    </source>
</evidence>
<evidence type="ECO:0000256" key="11">
    <source>
        <dbReference type="ARBA" id="ARBA00023186"/>
    </source>
</evidence>
<evidence type="ECO:0000256" key="12">
    <source>
        <dbReference type="RuleBase" id="RU367043"/>
    </source>
</evidence>
<reference evidence="14" key="1">
    <citation type="submission" date="2022-08" db="EMBL/GenBank/DDBJ databases">
        <authorList>
            <consortium name="DOE Joint Genome Institute"/>
            <person name="Min B."/>
            <person name="Sierra-Patev S."/>
            <person name="Naranjo-Ortiz M."/>
            <person name="Looney B."/>
            <person name="Konkel Z."/>
            <person name="Slot J.C."/>
            <person name="Sakamoto Y."/>
            <person name="Steenwyk J.L."/>
            <person name="Rokas A."/>
            <person name="Carro J."/>
            <person name="Camarero S."/>
            <person name="Ferreira P."/>
            <person name="Molpeceres G."/>
            <person name="Ruiz-duenas F.J."/>
            <person name="Serrano A."/>
            <person name="Henrissat B."/>
            <person name="Drula E."/>
            <person name="Hughes K.W."/>
            <person name="Mata J.L."/>
            <person name="Ishikawa N.K."/>
            <person name="Vargas-Isla R."/>
            <person name="Ushijima S."/>
            <person name="Smith C.A."/>
            <person name="Ahrendt S."/>
            <person name="Andreopoulos W."/>
            <person name="He G."/>
            <person name="LaButti K."/>
            <person name="Lipzen A."/>
            <person name="Ng V."/>
            <person name="Riley R."/>
            <person name="Sandor L."/>
            <person name="Barry K."/>
            <person name="Martinez A.T."/>
            <person name="Xiao Y."/>
            <person name="Gibbons J.G."/>
            <person name="Terashima K."/>
            <person name="Hibbett D.S."/>
            <person name="Grigoriev I.V."/>
        </authorList>
    </citation>
    <scope>NUCLEOTIDE SEQUENCE</scope>
    <source>
        <strain evidence="14">ET3784</strain>
    </source>
</reference>
<keyword evidence="9 12" id="KW-0496">Mitochondrion</keyword>
<sequence length="109" mass="12160">MSDFFKNPLSSSSTVKLSFSEDGAARKQAIMDQVRNELAQANAQQLMNNMNERCFKACVTKPGDSLSSAEQTCLTRCLDRFMETFNVVSKTYVARLAKERSESESAPFS</sequence>
<evidence type="ECO:0000313" key="15">
    <source>
        <dbReference type="Proteomes" id="UP001176059"/>
    </source>
</evidence>
<keyword evidence="6" id="KW-0862">Zinc</keyword>
<proteinExistence type="inferred from homology"/>
<keyword evidence="10 12" id="KW-1015">Disulfide bond</keyword>
<dbReference type="AlphaFoldDB" id="A0AA38JCU3"/>
<accession>A0AA38JCU3</accession>
<dbReference type="FunFam" id="1.10.287.810:FF:000001">
    <property type="entry name" value="mitochondrial import inner membrane translocase subunit TIM13"/>
    <property type="match status" value="1"/>
</dbReference>
<feature type="domain" description="Tim10-like" evidence="13">
    <location>
        <begin position="33"/>
        <end position="93"/>
    </location>
</feature>
<evidence type="ECO:0000256" key="8">
    <source>
        <dbReference type="ARBA" id="ARBA00023010"/>
    </source>
</evidence>
<evidence type="ECO:0000313" key="14">
    <source>
        <dbReference type="EMBL" id="KAJ3734171.1"/>
    </source>
</evidence>
<dbReference type="InterPro" id="IPR004217">
    <property type="entry name" value="Tim10-like"/>
</dbReference>
<keyword evidence="5 12" id="KW-0999">Mitochondrion inner membrane</keyword>
<evidence type="ECO:0000256" key="2">
    <source>
        <dbReference type="ARBA" id="ARBA00006720"/>
    </source>
</evidence>
<dbReference type="GO" id="GO:0015031">
    <property type="term" value="P:protein transport"/>
    <property type="evidence" value="ECO:0007669"/>
    <property type="project" value="UniProtKB-KW"/>
</dbReference>
<comment type="domain">
    <text evidence="12">The twin CX3C motif contains 4 conserved Cys residues that form 2 disulfide bonds in the mitochondrial intermembrane space.</text>
</comment>
<evidence type="ECO:0000256" key="9">
    <source>
        <dbReference type="ARBA" id="ARBA00023128"/>
    </source>
</evidence>
<dbReference type="GO" id="GO:0042719">
    <property type="term" value="C:mitochondrial intermembrane space chaperone complex"/>
    <property type="evidence" value="ECO:0007669"/>
    <property type="project" value="UniProtKB-ARBA"/>
</dbReference>
<keyword evidence="15" id="KW-1185">Reference proteome</keyword>
<protein>
    <recommendedName>
        <fullName evidence="12">Mitochondrial import inner membrane translocase subunit</fullName>
    </recommendedName>
</protein>
<dbReference type="GO" id="GO:0005743">
    <property type="term" value="C:mitochondrial inner membrane"/>
    <property type="evidence" value="ECO:0007669"/>
    <property type="project" value="UniProtKB-SubCell"/>
</dbReference>
<dbReference type="Proteomes" id="UP001176059">
    <property type="component" value="Unassembled WGS sequence"/>
</dbReference>
<gene>
    <name evidence="14" type="ORF">DFJ43DRAFT_994004</name>
</gene>
<keyword evidence="11 12" id="KW-0143">Chaperone</keyword>
<comment type="caution">
    <text evidence="14">The sequence shown here is derived from an EMBL/GenBank/DDBJ whole genome shotgun (WGS) entry which is preliminary data.</text>
</comment>
<dbReference type="GO" id="GO:0045039">
    <property type="term" value="P:protein insertion into mitochondrial inner membrane"/>
    <property type="evidence" value="ECO:0007669"/>
    <property type="project" value="UniProtKB-ARBA"/>
</dbReference>
<dbReference type="SUPFAM" id="SSF144122">
    <property type="entry name" value="Tim10-like"/>
    <property type="match status" value="1"/>
</dbReference>
<keyword evidence="3 12" id="KW-0813">Transport</keyword>
<dbReference type="Pfam" id="PF02953">
    <property type="entry name" value="zf-Tim10_DDP"/>
    <property type="match status" value="1"/>
</dbReference>
<comment type="subunit">
    <text evidence="12">Heterohexamer.</text>
</comment>
<comment type="subcellular location">
    <subcellularLocation>
        <location evidence="1 12">Mitochondrion inner membrane</location>
        <topology evidence="1 12">Peripheral membrane protein</topology>
        <orientation evidence="1 12">Intermembrane side</orientation>
    </subcellularLocation>
</comment>
<dbReference type="InterPro" id="IPR035427">
    <property type="entry name" value="Tim10-like_dom_sf"/>
</dbReference>
<dbReference type="Gene3D" id="1.10.287.810">
    <property type="entry name" value="Mitochondrial import inner membrane translocase subunit tim13 like domains"/>
    <property type="match status" value="1"/>
</dbReference>
<evidence type="ECO:0000256" key="10">
    <source>
        <dbReference type="ARBA" id="ARBA00023157"/>
    </source>
</evidence>
<evidence type="ECO:0000256" key="1">
    <source>
        <dbReference type="ARBA" id="ARBA00004137"/>
    </source>
</evidence>
<name>A0AA38JCU3_9AGAR</name>
<comment type="similarity">
    <text evidence="2 12">Belongs to the small Tim family.</text>
</comment>
<reference evidence="14" key="2">
    <citation type="journal article" date="2023" name="Proc. Natl. Acad. Sci. U.S.A.">
        <title>A global phylogenomic analysis of the shiitake genus Lentinula.</title>
        <authorList>
            <person name="Sierra-Patev S."/>
            <person name="Min B."/>
            <person name="Naranjo-Ortiz M."/>
            <person name="Looney B."/>
            <person name="Konkel Z."/>
            <person name="Slot J.C."/>
            <person name="Sakamoto Y."/>
            <person name="Steenwyk J.L."/>
            <person name="Rokas A."/>
            <person name="Carro J."/>
            <person name="Camarero S."/>
            <person name="Ferreira P."/>
            <person name="Molpeceres G."/>
            <person name="Ruiz-Duenas F.J."/>
            <person name="Serrano A."/>
            <person name="Henrissat B."/>
            <person name="Drula E."/>
            <person name="Hughes K.W."/>
            <person name="Mata J.L."/>
            <person name="Ishikawa N.K."/>
            <person name="Vargas-Isla R."/>
            <person name="Ushijima S."/>
            <person name="Smith C.A."/>
            <person name="Donoghue J."/>
            <person name="Ahrendt S."/>
            <person name="Andreopoulos W."/>
            <person name="He G."/>
            <person name="LaButti K."/>
            <person name="Lipzen A."/>
            <person name="Ng V."/>
            <person name="Riley R."/>
            <person name="Sandor L."/>
            <person name="Barry K."/>
            <person name="Martinez A.T."/>
            <person name="Xiao Y."/>
            <person name="Gibbons J.G."/>
            <person name="Terashima K."/>
            <person name="Grigoriev I.V."/>
            <person name="Hibbett D."/>
        </authorList>
    </citation>
    <scope>NUCLEOTIDE SEQUENCE</scope>
    <source>
        <strain evidence="14">ET3784</strain>
    </source>
</reference>
<organism evidence="14 15">
    <name type="scientific">Lentinula guzmanii</name>
    <dbReference type="NCBI Taxonomy" id="2804957"/>
    <lineage>
        <taxon>Eukaryota</taxon>
        <taxon>Fungi</taxon>
        <taxon>Dikarya</taxon>
        <taxon>Basidiomycota</taxon>
        <taxon>Agaricomycotina</taxon>
        <taxon>Agaricomycetes</taxon>
        <taxon>Agaricomycetidae</taxon>
        <taxon>Agaricales</taxon>
        <taxon>Marasmiineae</taxon>
        <taxon>Omphalotaceae</taxon>
        <taxon>Lentinula</taxon>
    </lineage>
</organism>
<dbReference type="EMBL" id="JANVFO010000014">
    <property type="protein sequence ID" value="KAJ3734171.1"/>
    <property type="molecule type" value="Genomic_DNA"/>
</dbReference>
<keyword evidence="4" id="KW-0479">Metal-binding</keyword>
<keyword evidence="8 12" id="KW-0811">Translocation</keyword>
<keyword evidence="7 12" id="KW-0653">Protein transport</keyword>
<evidence type="ECO:0000259" key="13">
    <source>
        <dbReference type="Pfam" id="PF02953"/>
    </source>
</evidence>
<evidence type="ECO:0000256" key="5">
    <source>
        <dbReference type="ARBA" id="ARBA00022792"/>
    </source>
</evidence>
<evidence type="ECO:0000256" key="6">
    <source>
        <dbReference type="ARBA" id="ARBA00022833"/>
    </source>
</evidence>
<comment type="function">
    <text evidence="12">Mitochondrial intermembrane chaperone that participates in the import and insertion of some multi-pass transmembrane proteins into the mitochondrial inner membrane. Also required for the transfer of beta-barrel precursors from the TOM complex to the sorting and assembly machinery (SAM complex) of the outer membrane. Acts as a chaperone-like protein that protects the hydrophobic precursors from aggregation and guide them through the mitochondrial intermembrane space.</text>
</comment>
<dbReference type="GO" id="GO:0046872">
    <property type="term" value="F:metal ion binding"/>
    <property type="evidence" value="ECO:0007669"/>
    <property type="project" value="UniProtKB-KW"/>
</dbReference>
<keyword evidence="5 12" id="KW-0472">Membrane</keyword>
<evidence type="ECO:0000256" key="3">
    <source>
        <dbReference type="ARBA" id="ARBA00022448"/>
    </source>
</evidence>
<evidence type="ECO:0000256" key="4">
    <source>
        <dbReference type="ARBA" id="ARBA00022723"/>
    </source>
</evidence>